<reference evidence="1" key="1">
    <citation type="submission" date="2014-05" db="EMBL/GenBank/DDBJ databases">
        <authorList>
            <person name="Chronopoulou M."/>
        </authorList>
    </citation>
    <scope>NUCLEOTIDE SEQUENCE</scope>
    <source>
        <tissue evidence="1">Whole organism</tissue>
    </source>
</reference>
<dbReference type="EMBL" id="HACA01009098">
    <property type="protein sequence ID" value="CDW26459.1"/>
    <property type="molecule type" value="Transcribed_RNA"/>
</dbReference>
<evidence type="ECO:0000313" key="1">
    <source>
        <dbReference type="EMBL" id="CDW26459.1"/>
    </source>
</evidence>
<dbReference type="AlphaFoldDB" id="A0A0K2TKJ9"/>
<name>A0A0K2TKJ9_LEPSM</name>
<protein>
    <submittedName>
        <fullName evidence="1">Uncharacterized protein</fullName>
    </submittedName>
</protein>
<accession>A0A0K2TKJ9</accession>
<sequence length="22" mass="2488">MPFCWGFKADDLGKTTSTFSFT</sequence>
<organism evidence="1">
    <name type="scientific">Lepeophtheirus salmonis</name>
    <name type="common">Salmon louse</name>
    <name type="synonym">Caligus salmonis</name>
    <dbReference type="NCBI Taxonomy" id="72036"/>
    <lineage>
        <taxon>Eukaryota</taxon>
        <taxon>Metazoa</taxon>
        <taxon>Ecdysozoa</taxon>
        <taxon>Arthropoda</taxon>
        <taxon>Crustacea</taxon>
        <taxon>Multicrustacea</taxon>
        <taxon>Hexanauplia</taxon>
        <taxon>Copepoda</taxon>
        <taxon>Siphonostomatoida</taxon>
        <taxon>Caligidae</taxon>
        <taxon>Lepeophtheirus</taxon>
    </lineage>
</organism>
<proteinExistence type="predicted"/>